<evidence type="ECO:0000256" key="8">
    <source>
        <dbReference type="ARBA" id="ARBA00023012"/>
    </source>
</evidence>
<comment type="catalytic activity">
    <reaction evidence="1">
        <text>ATP + protein L-histidine = ADP + protein N-phospho-L-histidine.</text>
        <dbReference type="EC" id="2.7.13.3"/>
    </reaction>
</comment>
<dbReference type="STRING" id="1424661.SAMN05216281_10218"/>
<dbReference type="GO" id="GO:0046983">
    <property type="term" value="F:protein dimerization activity"/>
    <property type="evidence" value="ECO:0007669"/>
    <property type="project" value="InterPro"/>
</dbReference>
<dbReference type="RefSeq" id="WP_092106889.1">
    <property type="nucleotide sequence ID" value="NZ_FOCN01000002.1"/>
</dbReference>
<dbReference type="EMBL" id="SOFF01000030">
    <property type="protein sequence ID" value="TFB89057.1"/>
    <property type="molecule type" value="Genomic_DNA"/>
</dbReference>
<dbReference type="PANTHER" id="PTHR24421:SF10">
    <property type="entry name" value="NITRATE_NITRITE SENSOR PROTEIN NARQ"/>
    <property type="match status" value="1"/>
</dbReference>
<dbReference type="Pfam" id="PF23539">
    <property type="entry name" value="DUF7134"/>
    <property type="match status" value="1"/>
</dbReference>
<feature type="domain" description="Histidine kinase/HSP90-like ATPase" evidence="9">
    <location>
        <begin position="319"/>
        <end position="395"/>
    </location>
</feature>
<evidence type="ECO:0000256" key="5">
    <source>
        <dbReference type="ARBA" id="ARBA00022741"/>
    </source>
</evidence>
<dbReference type="InterPro" id="IPR011712">
    <property type="entry name" value="Sig_transdc_His_kin_sub3_dim/P"/>
</dbReference>
<gene>
    <name evidence="12" type="ORF">E3O10_09120</name>
</gene>
<organism evidence="12 13">
    <name type="scientific">Cryobacterium luteum</name>
    <dbReference type="NCBI Taxonomy" id="1424661"/>
    <lineage>
        <taxon>Bacteria</taxon>
        <taxon>Bacillati</taxon>
        <taxon>Actinomycetota</taxon>
        <taxon>Actinomycetes</taxon>
        <taxon>Micrococcales</taxon>
        <taxon>Microbacteriaceae</taxon>
        <taxon>Cryobacterium</taxon>
    </lineage>
</organism>
<feature type="domain" description="Signal transduction histidine kinase subgroup 3 dimerisation and phosphoacceptor" evidence="10">
    <location>
        <begin position="210"/>
        <end position="272"/>
    </location>
</feature>
<keyword evidence="8" id="KW-0902">Two-component regulatory system</keyword>
<dbReference type="GO" id="GO:0016020">
    <property type="term" value="C:membrane"/>
    <property type="evidence" value="ECO:0007669"/>
    <property type="project" value="InterPro"/>
</dbReference>
<evidence type="ECO:0000256" key="3">
    <source>
        <dbReference type="ARBA" id="ARBA00022553"/>
    </source>
</evidence>
<dbReference type="PANTHER" id="PTHR24421">
    <property type="entry name" value="NITRATE/NITRITE SENSOR PROTEIN NARX-RELATED"/>
    <property type="match status" value="1"/>
</dbReference>
<sequence>MSRNSSPPGRALTPGGELRLPTPPGIVRRFWTRHPHLADALIAAIYVVPTALTLVLNLLDADPAPLADVLLNAAIVVLLAAALFLRRRMPRLVLAVTWIGLLTFADYGEVHLIAQLLALYAVAVYSDVRSAWIGFGTSTLLAGLAAWLTDDPAEAPWIPVVIQVAIMMLAATLVGVNMGNSKRYVASLLDLAAQLTRERDQQAQLSRISERARIAGEMHDVVAHSLSVMVALADGAHAIAPKDVERSRAAMLDVAVTGRRSMIEMRRLLGVLDVGSEPAPREPQPGIDQLADLVESFRSTGLPVVLERSGREPANPSVQLTIFRLVQESLTNVLRYADTPTRVVVRLNSAPGMAEVTVSDNGRQRREPSARSFGRGLIGMQERVAIYGGTFEAGAGLHDGWRVHASMTYEDET</sequence>
<dbReference type="EC" id="2.7.13.3" evidence="2"/>
<dbReference type="OrthoDB" id="227596at2"/>
<dbReference type="InterPro" id="IPR050482">
    <property type="entry name" value="Sensor_HK_TwoCompSys"/>
</dbReference>
<keyword evidence="13" id="KW-1185">Reference proteome</keyword>
<evidence type="ECO:0000313" key="13">
    <source>
        <dbReference type="Proteomes" id="UP000297654"/>
    </source>
</evidence>
<keyword evidence="3" id="KW-0597">Phosphoprotein</keyword>
<protein>
    <recommendedName>
        <fullName evidence="2">histidine kinase</fullName>
        <ecNumber evidence="2">2.7.13.3</ecNumber>
    </recommendedName>
</protein>
<dbReference type="InterPro" id="IPR003594">
    <property type="entry name" value="HATPase_dom"/>
</dbReference>
<evidence type="ECO:0000259" key="9">
    <source>
        <dbReference type="Pfam" id="PF02518"/>
    </source>
</evidence>
<dbReference type="GO" id="GO:0000155">
    <property type="term" value="F:phosphorelay sensor kinase activity"/>
    <property type="evidence" value="ECO:0007669"/>
    <property type="project" value="InterPro"/>
</dbReference>
<dbReference type="AlphaFoldDB" id="A0A1H8BKN0"/>
<proteinExistence type="predicted"/>
<comment type="caution">
    <text evidence="12">The sequence shown here is derived from an EMBL/GenBank/DDBJ whole genome shotgun (WGS) entry which is preliminary data.</text>
</comment>
<dbReference type="GO" id="GO:0005524">
    <property type="term" value="F:ATP binding"/>
    <property type="evidence" value="ECO:0007669"/>
    <property type="project" value="UniProtKB-KW"/>
</dbReference>
<evidence type="ECO:0000256" key="4">
    <source>
        <dbReference type="ARBA" id="ARBA00022679"/>
    </source>
</evidence>
<keyword evidence="4" id="KW-0808">Transferase</keyword>
<dbReference type="Gene3D" id="3.30.565.10">
    <property type="entry name" value="Histidine kinase-like ATPase, C-terminal domain"/>
    <property type="match status" value="1"/>
</dbReference>
<dbReference type="InterPro" id="IPR055558">
    <property type="entry name" value="DUF7134"/>
</dbReference>
<keyword evidence="5" id="KW-0547">Nucleotide-binding</keyword>
<keyword evidence="7" id="KW-0067">ATP-binding</keyword>
<evidence type="ECO:0000256" key="6">
    <source>
        <dbReference type="ARBA" id="ARBA00022777"/>
    </source>
</evidence>
<evidence type="ECO:0000313" key="12">
    <source>
        <dbReference type="EMBL" id="TFB89057.1"/>
    </source>
</evidence>
<accession>A0A1H8BKN0</accession>
<name>A0A1H8BKN0_9MICO</name>
<evidence type="ECO:0000256" key="7">
    <source>
        <dbReference type="ARBA" id="ARBA00022840"/>
    </source>
</evidence>
<dbReference type="InterPro" id="IPR036890">
    <property type="entry name" value="HATPase_C_sf"/>
</dbReference>
<evidence type="ECO:0000259" key="10">
    <source>
        <dbReference type="Pfam" id="PF07730"/>
    </source>
</evidence>
<reference evidence="12 13" key="1">
    <citation type="submission" date="2019-03" db="EMBL/GenBank/DDBJ databases">
        <title>Genomics of glacier-inhabiting Cryobacterium strains.</title>
        <authorList>
            <person name="Liu Q."/>
            <person name="Xin Y.-H."/>
        </authorList>
    </citation>
    <scope>NUCLEOTIDE SEQUENCE [LARGE SCALE GENOMIC DNA]</scope>
    <source>
        <strain evidence="12 13">Hh15</strain>
    </source>
</reference>
<dbReference type="Gene3D" id="1.20.5.1930">
    <property type="match status" value="1"/>
</dbReference>
<dbReference type="Pfam" id="PF07730">
    <property type="entry name" value="HisKA_3"/>
    <property type="match status" value="1"/>
</dbReference>
<dbReference type="Proteomes" id="UP000297654">
    <property type="component" value="Unassembled WGS sequence"/>
</dbReference>
<dbReference type="CDD" id="cd16917">
    <property type="entry name" value="HATPase_UhpB-NarQ-NarX-like"/>
    <property type="match status" value="1"/>
</dbReference>
<feature type="domain" description="DUF7134" evidence="11">
    <location>
        <begin position="28"/>
        <end position="171"/>
    </location>
</feature>
<evidence type="ECO:0000256" key="1">
    <source>
        <dbReference type="ARBA" id="ARBA00000085"/>
    </source>
</evidence>
<keyword evidence="6 12" id="KW-0418">Kinase</keyword>
<evidence type="ECO:0000256" key="2">
    <source>
        <dbReference type="ARBA" id="ARBA00012438"/>
    </source>
</evidence>
<dbReference type="Pfam" id="PF02518">
    <property type="entry name" value="HATPase_c"/>
    <property type="match status" value="1"/>
</dbReference>
<evidence type="ECO:0000259" key="11">
    <source>
        <dbReference type="Pfam" id="PF23539"/>
    </source>
</evidence>
<dbReference type="SUPFAM" id="SSF55874">
    <property type="entry name" value="ATPase domain of HSP90 chaperone/DNA topoisomerase II/histidine kinase"/>
    <property type="match status" value="1"/>
</dbReference>